<reference evidence="1" key="1">
    <citation type="journal article" date="2021" name="New Phytol.">
        <title>Evolutionary innovations through gain and loss of genes in the ectomycorrhizal Boletales.</title>
        <authorList>
            <person name="Wu G."/>
            <person name="Miyauchi S."/>
            <person name="Morin E."/>
            <person name="Kuo A."/>
            <person name="Drula E."/>
            <person name="Varga T."/>
            <person name="Kohler A."/>
            <person name="Feng B."/>
            <person name="Cao Y."/>
            <person name="Lipzen A."/>
            <person name="Daum C."/>
            <person name="Hundley H."/>
            <person name="Pangilinan J."/>
            <person name="Johnson J."/>
            <person name="Barry K."/>
            <person name="LaButti K."/>
            <person name="Ng V."/>
            <person name="Ahrendt S."/>
            <person name="Min B."/>
            <person name="Choi I.G."/>
            <person name="Park H."/>
            <person name="Plett J.M."/>
            <person name="Magnuson J."/>
            <person name="Spatafora J.W."/>
            <person name="Nagy L.G."/>
            <person name="Henrissat B."/>
            <person name="Grigoriev I.V."/>
            <person name="Yang Z.L."/>
            <person name="Xu J."/>
            <person name="Martin F.M."/>
        </authorList>
    </citation>
    <scope>NUCLEOTIDE SEQUENCE</scope>
    <source>
        <strain evidence="1">KUC20120723A-06</strain>
    </source>
</reference>
<dbReference type="Proteomes" id="UP000790709">
    <property type="component" value="Unassembled WGS sequence"/>
</dbReference>
<evidence type="ECO:0000313" key="2">
    <source>
        <dbReference type="Proteomes" id="UP000790709"/>
    </source>
</evidence>
<organism evidence="1 2">
    <name type="scientific">Leucogyrophana mollusca</name>
    <dbReference type="NCBI Taxonomy" id="85980"/>
    <lineage>
        <taxon>Eukaryota</taxon>
        <taxon>Fungi</taxon>
        <taxon>Dikarya</taxon>
        <taxon>Basidiomycota</taxon>
        <taxon>Agaricomycotina</taxon>
        <taxon>Agaricomycetes</taxon>
        <taxon>Agaricomycetidae</taxon>
        <taxon>Boletales</taxon>
        <taxon>Boletales incertae sedis</taxon>
        <taxon>Leucogyrophana</taxon>
    </lineage>
</organism>
<evidence type="ECO:0000313" key="1">
    <source>
        <dbReference type="EMBL" id="KAH7917463.1"/>
    </source>
</evidence>
<comment type="caution">
    <text evidence="1">The sequence shown here is derived from an EMBL/GenBank/DDBJ whole genome shotgun (WGS) entry which is preliminary data.</text>
</comment>
<proteinExistence type="predicted"/>
<keyword evidence="2" id="KW-1185">Reference proteome</keyword>
<name>A0ACB8AX67_9AGAM</name>
<protein>
    <submittedName>
        <fullName evidence="1">Uncharacterized protein</fullName>
    </submittedName>
</protein>
<dbReference type="EMBL" id="MU267053">
    <property type="protein sequence ID" value="KAH7917463.1"/>
    <property type="molecule type" value="Genomic_DNA"/>
</dbReference>
<accession>A0ACB8AX67</accession>
<gene>
    <name evidence="1" type="ORF">BV22DRAFT_1135384</name>
</gene>
<sequence>MARKHPKPPAEIQNDSDDDAPEAVSHSVSKADVKRTEKALREFEAGEKARRKDRNRQRDRKLKERAVVTRVLGGSGSGDGVTGKAVDKVSSKGKAAVEGKTKVIQVVPEEDSEGSDDEQGEGVDELDSALEARMRRAMEDAAGEIGGDDEEMGSGAEEEHEDGEADGDDDDEDEDDEGVDEDELMDSDNGASDPEASSDEFTDFSHPVAPSKRPKSNPSPKYLQEDLFTAAFASQSQPAQKTAPSAAKPPLPKKRRPRSQPHVKDMVIGSRTIRTLPNLSDPKARATAKTLPSRHVRKFLERTLVLKGAAKSNRRHPASTTGWERRPANVGVMRVDGAPVGFVRGTR</sequence>